<organism evidence="1 2">
    <name type="scientific">Streptosporangium jomthongense</name>
    <dbReference type="NCBI Taxonomy" id="1193683"/>
    <lineage>
        <taxon>Bacteria</taxon>
        <taxon>Bacillati</taxon>
        <taxon>Actinomycetota</taxon>
        <taxon>Actinomycetes</taxon>
        <taxon>Streptosporangiales</taxon>
        <taxon>Streptosporangiaceae</taxon>
        <taxon>Streptosporangium</taxon>
    </lineage>
</organism>
<name>A0ABV8ET41_9ACTN</name>
<dbReference type="EMBL" id="JBHSBC010000002">
    <property type="protein sequence ID" value="MFC3979224.1"/>
    <property type="molecule type" value="Genomic_DNA"/>
</dbReference>
<dbReference type="Gene3D" id="2.70.98.10">
    <property type="match status" value="1"/>
</dbReference>
<evidence type="ECO:0000313" key="2">
    <source>
        <dbReference type="Proteomes" id="UP001595698"/>
    </source>
</evidence>
<accession>A0ABV8ET41</accession>
<dbReference type="RefSeq" id="WP_386187850.1">
    <property type="nucleotide sequence ID" value="NZ_JBHSBC010000002.1"/>
</dbReference>
<proteinExistence type="predicted"/>
<dbReference type="InterPro" id="IPR011013">
    <property type="entry name" value="Gal_mutarotase_sf_dom"/>
</dbReference>
<dbReference type="InterPro" id="IPR008183">
    <property type="entry name" value="Aldose_1/G6P_1-epimerase"/>
</dbReference>
<comment type="caution">
    <text evidence="1">The sequence shown here is derived from an EMBL/GenBank/DDBJ whole genome shotgun (WGS) entry which is preliminary data.</text>
</comment>
<gene>
    <name evidence="1" type="ORF">ACFOYY_03770</name>
</gene>
<evidence type="ECO:0000313" key="1">
    <source>
        <dbReference type="EMBL" id="MFC3979224.1"/>
    </source>
</evidence>
<dbReference type="InterPro" id="IPR014718">
    <property type="entry name" value="GH-type_carb-bd"/>
</dbReference>
<dbReference type="Proteomes" id="UP001595698">
    <property type="component" value="Unassembled WGS sequence"/>
</dbReference>
<keyword evidence="2" id="KW-1185">Reference proteome</keyword>
<reference evidence="2" key="1">
    <citation type="journal article" date="2019" name="Int. J. Syst. Evol. Microbiol.">
        <title>The Global Catalogue of Microorganisms (GCM) 10K type strain sequencing project: providing services to taxonomists for standard genome sequencing and annotation.</title>
        <authorList>
            <consortium name="The Broad Institute Genomics Platform"/>
            <consortium name="The Broad Institute Genome Sequencing Center for Infectious Disease"/>
            <person name="Wu L."/>
            <person name="Ma J."/>
        </authorList>
    </citation>
    <scope>NUCLEOTIDE SEQUENCE [LARGE SCALE GENOMIC DNA]</scope>
    <source>
        <strain evidence="2">TBRC 7912</strain>
    </source>
</reference>
<dbReference type="Pfam" id="PF01263">
    <property type="entry name" value="Aldose_epim"/>
    <property type="match status" value="1"/>
</dbReference>
<protein>
    <submittedName>
        <fullName evidence="1">Aldose 1-epimerase</fullName>
    </submittedName>
</protein>
<dbReference type="SUPFAM" id="SSF74650">
    <property type="entry name" value="Galactose mutarotase-like"/>
    <property type="match status" value="1"/>
</dbReference>
<sequence length="279" mass="29889">MIELTAGAAAVRVDPEDGARLTSLRVGGAELLGAGGAGPAGLDRIMYGSFLMAPFVGRLEGARFTFAGREWTVPANLAPHALHGLVFDRPWTVDGTATLGAAVGAAIGIELDGRWPFGGAVRQEFELTPDALTVRATVTNERRAMPAIVGFHPWFARRIDGGPELAYRFEPGLRYVCDEDGIPRHLSASTGPRPWDDSFTAVASPPVLRWPTLDLTVASAAGHWIVCETKADAVCVEPLSGPVNGLNTDHYQIVEPGAPLRFSMTLHWTARQPTDRKTT</sequence>